<keyword evidence="2" id="KW-1185">Reference proteome</keyword>
<proteinExistence type="predicted"/>
<dbReference type="Proteomes" id="UP001232148">
    <property type="component" value="Unassembled WGS sequence"/>
</dbReference>
<evidence type="ECO:0000313" key="2">
    <source>
        <dbReference type="Proteomes" id="UP001232148"/>
    </source>
</evidence>
<organism evidence="1 2">
    <name type="scientific">Colletotrichum zoysiae</name>
    <dbReference type="NCBI Taxonomy" id="1216348"/>
    <lineage>
        <taxon>Eukaryota</taxon>
        <taxon>Fungi</taxon>
        <taxon>Dikarya</taxon>
        <taxon>Ascomycota</taxon>
        <taxon>Pezizomycotina</taxon>
        <taxon>Sordariomycetes</taxon>
        <taxon>Hypocreomycetidae</taxon>
        <taxon>Glomerellales</taxon>
        <taxon>Glomerellaceae</taxon>
        <taxon>Colletotrichum</taxon>
        <taxon>Colletotrichum graminicola species complex</taxon>
    </lineage>
</organism>
<gene>
    <name evidence="1" type="ORF">LX32DRAFT_376718</name>
</gene>
<accession>A0AAD9HJR7</accession>
<comment type="caution">
    <text evidence="1">The sequence shown here is derived from an EMBL/GenBank/DDBJ whole genome shotgun (WGS) entry which is preliminary data.</text>
</comment>
<sequence>MHPPLSLSCYQSPTAVYLPRYGVIALSHLTTDCQGLVTSDSRKPSMITCFPARPRHVSNTPN</sequence>
<dbReference type="EMBL" id="MU842868">
    <property type="protein sequence ID" value="KAK2029104.1"/>
    <property type="molecule type" value="Genomic_DNA"/>
</dbReference>
<dbReference type="AlphaFoldDB" id="A0AAD9HJR7"/>
<reference evidence="1" key="1">
    <citation type="submission" date="2021-06" db="EMBL/GenBank/DDBJ databases">
        <title>Comparative genomics, transcriptomics and evolutionary studies reveal genomic signatures of adaptation to plant cell wall in hemibiotrophic fungi.</title>
        <authorList>
            <consortium name="DOE Joint Genome Institute"/>
            <person name="Baroncelli R."/>
            <person name="Diaz J.F."/>
            <person name="Benocci T."/>
            <person name="Peng M."/>
            <person name="Battaglia E."/>
            <person name="Haridas S."/>
            <person name="Andreopoulos W."/>
            <person name="Labutti K."/>
            <person name="Pangilinan J."/>
            <person name="Floch G.L."/>
            <person name="Makela M.R."/>
            <person name="Henrissat B."/>
            <person name="Grigoriev I.V."/>
            <person name="Crouch J.A."/>
            <person name="De Vries R.P."/>
            <person name="Sukno S.A."/>
            <person name="Thon M.R."/>
        </authorList>
    </citation>
    <scope>NUCLEOTIDE SEQUENCE</scope>
    <source>
        <strain evidence="1">MAFF235873</strain>
    </source>
</reference>
<protein>
    <submittedName>
        <fullName evidence="1">Uncharacterized protein</fullName>
    </submittedName>
</protein>
<name>A0AAD9HJR7_9PEZI</name>
<evidence type="ECO:0000313" key="1">
    <source>
        <dbReference type="EMBL" id="KAK2029104.1"/>
    </source>
</evidence>